<protein>
    <submittedName>
        <fullName evidence="4">Class I SAM-dependent methyltransferase</fullName>
    </submittedName>
</protein>
<dbReference type="InterPro" id="IPR007848">
    <property type="entry name" value="Small_mtfrase_dom"/>
</dbReference>
<dbReference type="Pfam" id="PF05175">
    <property type="entry name" value="MTS"/>
    <property type="match status" value="1"/>
</dbReference>
<keyword evidence="2" id="KW-0949">S-adenosyl-L-methionine</keyword>
<dbReference type="GO" id="GO:0032259">
    <property type="term" value="P:methylation"/>
    <property type="evidence" value="ECO:0007669"/>
    <property type="project" value="UniProtKB-KW"/>
</dbReference>
<evidence type="ECO:0000259" key="3">
    <source>
        <dbReference type="Pfam" id="PF05175"/>
    </source>
</evidence>
<dbReference type="PANTHER" id="PTHR18895:SF74">
    <property type="entry name" value="MTRF1L RELEASE FACTOR GLUTAMINE METHYLTRANSFERASE"/>
    <property type="match status" value="1"/>
</dbReference>
<dbReference type="EMBL" id="BAABLD010000002">
    <property type="protein sequence ID" value="GAA5160437.1"/>
    <property type="molecule type" value="Genomic_DNA"/>
</dbReference>
<comment type="caution">
    <text evidence="4">The sequence shown here is derived from an EMBL/GenBank/DDBJ whole genome shotgun (WGS) entry which is preliminary data.</text>
</comment>
<organism evidence="4 5">
    <name type="scientific">Viridibacterium curvum</name>
    <dbReference type="NCBI Taxonomy" id="1101404"/>
    <lineage>
        <taxon>Bacteria</taxon>
        <taxon>Pseudomonadati</taxon>
        <taxon>Pseudomonadota</taxon>
        <taxon>Betaproteobacteria</taxon>
        <taxon>Rhodocyclales</taxon>
        <taxon>Rhodocyclaceae</taxon>
        <taxon>Viridibacterium</taxon>
    </lineage>
</organism>
<accession>A0ABP9QEA1</accession>
<dbReference type="InterPro" id="IPR050320">
    <property type="entry name" value="N5-glutamine_MTase"/>
</dbReference>
<reference evidence="5" key="1">
    <citation type="journal article" date="2019" name="Int. J. Syst. Evol. Microbiol.">
        <title>The Global Catalogue of Microorganisms (GCM) 10K type strain sequencing project: providing services to taxonomists for standard genome sequencing and annotation.</title>
        <authorList>
            <consortium name="The Broad Institute Genomics Platform"/>
            <consortium name="The Broad Institute Genome Sequencing Center for Infectious Disease"/>
            <person name="Wu L."/>
            <person name="Ma J."/>
        </authorList>
    </citation>
    <scope>NUCLEOTIDE SEQUENCE [LARGE SCALE GENOMIC DNA]</scope>
    <source>
        <strain evidence="5">JCM 18715</strain>
    </source>
</reference>
<dbReference type="SUPFAM" id="SSF53335">
    <property type="entry name" value="S-adenosyl-L-methionine-dependent methyltransferases"/>
    <property type="match status" value="1"/>
</dbReference>
<dbReference type="PROSITE" id="PS00092">
    <property type="entry name" value="N6_MTASE"/>
    <property type="match status" value="1"/>
</dbReference>
<evidence type="ECO:0000313" key="4">
    <source>
        <dbReference type="EMBL" id="GAA5160437.1"/>
    </source>
</evidence>
<dbReference type="InterPro" id="IPR002052">
    <property type="entry name" value="DNA_methylase_N6_adenine_CS"/>
</dbReference>
<evidence type="ECO:0000256" key="2">
    <source>
        <dbReference type="ARBA" id="ARBA00022691"/>
    </source>
</evidence>
<dbReference type="RefSeq" id="WP_345531567.1">
    <property type="nucleotide sequence ID" value="NZ_BAABLD010000002.1"/>
</dbReference>
<keyword evidence="1 4" id="KW-0808">Transferase</keyword>
<keyword evidence="1 4" id="KW-0489">Methyltransferase</keyword>
<gene>
    <name evidence="4" type="ORF">GCM10025770_08180</name>
</gene>
<keyword evidence="5" id="KW-1185">Reference proteome</keyword>
<evidence type="ECO:0000256" key="1">
    <source>
        <dbReference type="ARBA" id="ARBA00022603"/>
    </source>
</evidence>
<proteinExistence type="predicted"/>
<evidence type="ECO:0000313" key="5">
    <source>
        <dbReference type="Proteomes" id="UP001500547"/>
    </source>
</evidence>
<dbReference type="Proteomes" id="UP001500547">
    <property type="component" value="Unassembled WGS sequence"/>
</dbReference>
<sequence>MTTVTWTSAGLQCAAAWLSAAGHNPPKRIEVVDDQLDADTAHRFASEGTAMLWHGDYQSAKLLLQALARRVERSAGKARPAASITEAFHKHRMTQAQRSRILGMILLPVEAGFQIALKRAPDVAEAFEQVFGAEAKALPQALIALREVQGLIGAYEWRKKGVEIPVLGARIHPWHGIFSPVRGEYLELIAKADLPKAISEDPKAFAFDIGTGTGVIAALLAKRGIKKLVATDIDDKALACARDNLQRQGCIPKVKLEKADLFPQGKAALIVCNPPWLPGKPGSSIENAIYDPDSRMLKGFLAGLTAHLVPGGEGWLILSDLAEHLGLRSRAELEALFAANGLRVAGRLNARPTHPKARDENDPLSAARGKEITSLWRLTALPA</sequence>
<dbReference type="PANTHER" id="PTHR18895">
    <property type="entry name" value="HEMK METHYLTRANSFERASE"/>
    <property type="match status" value="1"/>
</dbReference>
<dbReference type="GO" id="GO:0008168">
    <property type="term" value="F:methyltransferase activity"/>
    <property type="evidence" value="ECO:0007669"/>
    <property type="project" value="UniProtKB-KW"/>
</dbReference>
<name>A0ABP9QEA1_9RHOO</name>
<feature type="domain" description="Methyltransferase small" evidence="3">
    <location>
        <begin position="201"/>
        <end position="317"/>
    </location>
</feature>
<dbReference type="InterPro" id="IPR029063">
    <property type="entry name" value="SAM-dependent_MTases_sf"/>
</dbReference>
<dbReference type="Gene3D" id="3.40.50.150">
    <property type="entry name" value="Vaccinia Virus protein VP39"/>
    <property type="match status" value="1"/>
</dbReference>
<dbReference type="CDD" id="cd02440">
    <property type="entry name" value="AdoMet_MTases"/>
    <property type="match status" value="1"/>
</dbReference>